<dbReference type="EMBL" id="CAJVPT010024738">
    <property type="protein sequence ID" value="CAG8671779.1"/>
    <property type="molecule type" value="Genomic_DNA"/>
</dbReference>
<evidence type="ECO:0000313" key="2">
    <source>
        <dbReference type="Proteomes" id="UP000789525"/>
    </source>
</evidence>
<gene>
    <name evidence="1" type="ORF">ACOLOM_LOCUS8978</name>
</gene>
<feature type="non-terminal residue" evidence="1">
    <location>
        <position position="1"/>
    </location>
</feature>
<dbReference type="Proteomes" id="UP000789525">
    <property type="component" value="Unassembled WGS sequence"/>
</dbReference>
<accession>A0ACA9NRQ9</accession>
<protein>
    <submittedName>
        <fullName evidence="1">3094_t:CDS:1</fullName>
    </submittedName>
</protein>
<reference evidence="1" key="1">
    <citation type="submission" date="2021-06" db="EMBL/GenBank/DDBJ databases">
        <authorList>
            <person name="Kallberg Y."/>
            <person name="Tangrot J."/>
            <person name="Rosling A."/>
        </authorList>
    </citation>
    <scope>NUCLEOTIDE SEQUENCE</scope>
    <source>
        <strain evidence="1">CL356</strain>
    </source>
</reference>
<name>A0ACA9NRQ9_9GLOM</name>
<evidence type="ECO:0000313" key="1">
    <source>
        <dbReference type="EMBL" id="CAG8671779.1"/>
    </source>
</evidence>
<comment type="caution">
    <text evidence="1">The sequence shown here is derived from an EMBL/GenBank/DDBJ whole genome shotgun (WGS) entry which is preliminary data.</text>
</comment>
<keyword evidence="2" id="KW-1185">Reference proteome</keyword>
<proteinExistence type="predicted"/>
<organism evidence="1 2">
    <name type="scientific">Acaulospora colombiana</name>
    <dbReference type="NCBI Taxonomy" id="27376"/>
    <lineage>
        <taxon>Eukaryota</taxon>
        <taxon>Fungi</taxon>
        <taxon>Fungi incertae sedis</taxon>
        <taxon>Mucoromycota</taxon>
        <taxon>Glomeromycotina</taxon>
        <taxon>Glomeromycetes</taxon>
        <taxon>Diversisporales</taxon>
        <taxon>Acaulosporaceae</taxon>
        <taxon>Acaulospora</taxon>
    </lineage>
</organism>
<sequence length="40" mass="4532">LSYLPSRMLLGCSLCDIIPDQQQYETKCPDMDCAVICEVH</sequence>